<dbReference type="EMBL" id="AEPD01000028">
    <property type="protein sequence ID" value="EFU30583.1"/>
    <property type="molecule type" value="Genomic_DNA"/>
</dbReference>
<name>E6K7L6_9BACT</name>
<feature type="transmembrane region" description="Helical" evidence="1">
    <location>
        <begin position="12"/>
        <end position="36"/>
    </location>
</feature>
<keyword evidence="1" id="KW-0472">Membrane</keyword>
<evidence type="ECO:0000313" key="2">
    <source>
        <dbReference type="EMBL" id="EFU30583.1"/>
    </source>
</evidence>
<evidence type="ECO:0000313" key="3">
    <source>
        <dbReference type="Proteomes" id="UP000003112"/>
    </source>
</evidence>
<comment type="caution">
    <text evidence="2">The sequence shown here is derived from an EMBL/GenBank/DDBJ whole genome shotgun (WGS) entry which is preliminary data.</text>
</comment>
<keyword evidence="1" id="KW-0812">Transmembrane</keyword>
<keyword evidence="3" id="KW-1185">Reference proteome</keyword>
<dbReference type="AlphaFoldDB" id="E6K7L6"/>
<keyword evidence="1" id="KW-1133">Transmembrane helix</keyword>
<dbReference type="STRING" id="873513.HMPREF6485_1862"/>
<dbReference type="HOGENOM" id="CLU_3294196_0_0_10"/>
<organism evidence="2 3">
    <name type="scientific">Segatella buccae ATCC 33574</name>
    <dbReference type="NCBI Taxonomy" id="873513"/>
    <lineage>
        <taxon>Bacteria</taxon>
        <taxon>Pseudomonadati</taxon>
        <taxon>Bacteroidota</taxon>
        <taxon>Bacteroidia</taxon>
        <taxon>Bacteroidales</taxon>
        <taxon>Prevotellaceae</taxon>
        <taxon>Segatella</taxon>
    </lineage>
</organism>
<proteinExistence type="predicted"/>
<protein>
    <submittedName>
        <fullName evidence="2">Uncharacterized protein</fullName>
    </submittedName>
</protein>
<reference evidence="2 3" key="1">
    <citation type="submission" date="2010-10" db="EMBL/GenBank/DDBJ databases">
        <authorList>
            <person name="Muzny D."/>
            <person name="Qin X."/>
            <person name="Deng J."/>
            <person name="Jiang H."/>
            <person name="Liu Y."/>
            <person name="Qu J."/>
            <person name="Song X.-Z."/>
            <person name="Zhang L."/>
            <person name="Thornton R."/>
            <person name="Coyle M."/>
            <person name="Francisco L."/>
            <person name="Jackson L."/>
            <person name="Javaid M."/>
            <person name="Korchina V."/>
            <person name="Kovar C."/>
            <person name="Mata R."/>
            <person name="Mathew T."/>
            <person name="Ngo R."/>
            <person name="Nguyen L."/>
            <person name="Nguyen N."/>
            <person name="Okwuonu G."/>
            <person name="Ongeri F."/>
            <person name="Pham C."/>
            <person name="Simmons D."/>
            <person name="Wilczek-Boney K."/>
            <person name="Hale W."/>
            <person name="Jakkamsetti A."/>
            <person name="Pham P."/>
            <person name="Ruth R."/>
            <person name="San Lucas F."/>
            <person name="Warren J."/>
            <person name="Zhang J."/>
            <person name="Zhao Z."/>
            <person name="Zhou C."/>
            <person name="Zhu D."/>
            <person name="Lee S."/>
            <person name="Bess C."/>
            <person name="Blankenburg K."/>
            <person name="Forbes L."/>
            <person name="Fu Q."/>
            <person name="Gubbala S."/>
            <person name="Hirani K."/>
            <person name="Jayaseelan J.C."/>
            <person name="Lara F."/>
            <person name="Munidasa M."/>
            <person name="Palculict T."/>
            <person name="Patil S."/>
            <person name="Pu L.-L."/>
            <person name="Saada N."/>
            <person name="Tang L."/>
            <person name="Weissenberger G."/>
            <person name="Zhu Y."/>
            <person name="Hemphill L."/>
            <person name="Shang Y."/>
            <person name="Youmans B."/>
            <person name="Ayvaz T."/>
            <person name="Ross M."/>
            <person name="Santibanez J."/>
            <person name="Aqrawi P."/>
            <person name="Gross S."/>
            <person name="Joshi V."/>
            <person name="Fowler G."/>
            <person name="Nazareth L."/>
            <person name="Reid J."/>
            <person name="Worley K."/>
            <person name="Petrosino J."/>
            <person name="Highlander S."/>
            <person name="Gibbs R."/>
        </authorList>
    </citation>
    <scope>NUCLEOTIDE SEQUENCE [LARGE SCALE GENOMIC DNA]</scope>
    <source>
        <strain evidence="2 3">ATCC 33574</strain>
    </source>
</reference>
<accession>E6K7L6</accession>
<evidence type="ECO:0000256" key="1">
    <source>
        <dbReference type="SAM" id="Phobius"/>
    </source>
</evidence>
<sequence>MIGKYLLNHSFMLPGLVHVVVATIAGYGISSLYHFAFGLY</sequence>
<dbReference type="Proteomes" id="UP000003112">
    <property type="component" value="Unassembled WGS sequence"/>
</dbReference>
<gene>
    <name evidence="2" type="ORF">HMPREF6485_1862</name>
</gene>